<evidence type="ECO:0000313" key="2">
    <source>
        <dbReference type="EMBL" id="VDP27061.1"/>
    </source>
</evidence>
<keyword evidence="1" id="KW-0812">Transmembrane</keyword>
<proteinExistence type="predicted"/>
<dbReference type="Proteomes" id="UP000050761">
    <property type="component" value="Unassembled WGS sequence"/>
</dbReference>
<sequence>MIQLRSNVPTYTMSATICFFWLMAALRRLMPKGRWSSYRPSIFASDKQEVSLKKTVMDNIDEEYDSSLETLLIHHRGAARVAGNYQPTFEPEKLCRAAIDEDLKERRAEVLAEAAEAGLALQCPSELHQFQNTKIIGL</sequence>
<evidence type="ECO:0000313" key="4">
    <source>
        <dbReference type="WBParaSite" id="HPBE_0002164101-mRNA-1"/>
    </source>
</evidence>
<gene>
    <name evidence="2" type="ORF">HPBE_LOCUS21640</name>
</gene>
<dbReference type="EMBL" id="UZAH01033191">
    <property type="protein sequence ID" value="VDP27061.1"/>
    <property type="molecule type" value="Genomic_DNA"/>
</dbReference>
<protein>
    <submittedName>
        <fullName evidence="2 4">Uncharacterized protein</fullName>
    </submittedName>
</protein>
<dbReference type="WBParaSite" id="HPBE_0002164101-mRNA-1">
    <property type="protein sequence ID" value="HPBE_0002164101-mRNA-1"/>
    <property type="gene ID" value="HPBE_0002164101"/>
</dbReference>
<accession>A0A183GGM7</accession>
<keyword evidence="1" id="KW-0472">Membrane</keyword>
<organism evidence="3 4">
    <name type="scientific">Heligmosomoides polygyrus</name>
    <name type="common">Parasitic roundworm</name>
    <dbReference type="NCBI Taxonomy" id="6339"/>
    <lineage>
        <taxon>Eukaryota</taxon>
        <taxon>Metazoa</taxon>
        <taxon>Ecdysozoa</taxon>
        <taxon>Nematoda</taxon>
        <taxon>Chromadorea</taxon>
        <taxon>Rhabditida</taxon>
        <taxon>Rhabditina</taxon>
        <taxon>Rhabditomorpha</taxon>
        <taxon>Strongyloidea</taxon>
        <taxon>Heligmosomidae</taxon>
        <taxon>Heligmosomoides</taxon>
    </lineage>
</organism>
<reference evidence="2 3" key="1">
    <citation type="submission" date="2018-11" db="EMBL/GenBank/DDBJ databases">
        <authorList>
            <consortium name="Pathogen Informatics"/>
        </authorList>
    </citation>
    <scope>NUCLEOTIDE SEQUENCE [LARGE SCALE GENOMIC DNA]</scope>
</reference>
<keyword evidence="3" id="KW-1185">Reference proteome</keyword>
<feature type="transmembrane region" description="Helical" evidence="1">
    <location>
        <begin position="12"/>
        <end position="30"/>
    </location>
</feature>
<evidence type="ECO:0000313" key="3">
    <source>
        <dbReference type="Proteomes" id="UP000050761"/>
    </source>
</evidence>
<keyword evidence="1" id="KW-1133">Transmembrane helix</keyword>
<name>A0A183GGM7_HELPZ</name>
<accession>A0A3P8C1U7</accession>
<dbReference type="AlphaFoldDB" id="A0A183GGM7"/>
<reference evidence="4" key="2">
    <citation type="submission" date="2019-09" db="UniProtKB">
        <authorList>
            <consortium name="WormBaseParasite"/>
        </authorList>
    </citation>
    <scope>IDENTIFICATION</scope>
</reference>
<evidence type="ECO:0000256" key="1">
    <source>
        <dbReference type="SAM" id="Phobius"/>
    </source>
</evidence>